<gene>
    <name evidence="2" type="ORF">D9613_004812</name>
</gene>
<reference evidence="2 3" key="1">
    <citation type="submission" date="2019-12" db="EMBL/GenBank/DDBJ databases">
        <authorList>
            <person name="Floudas D."/>
            <person name="Bentzer J."/>
            <person name="Ahren D."/>
            <person name="Johansson T."/>
            <person name="Persson P."/>
            <person name="Tunlid A."/>
        </authorList>
    </citation>
    <scope>NUCLEOTIDE SEQUENCE [LARGE SCALE GENOMIC DNA]</scope>
    <source>
        <strain evidence="2 3">CBS 102.39</strain>
    </source>
</reference>
<feature type="region of interest" description="Disordered" evidence="1">
    <location>
        <begin position="73"/>
        <end position="92"/>
    </location>
</feature>
<dbReference type="Proteomes" id="UP000521872">
    <property type="component" value="Unassembled WGS sequence"/>
</dbReference>
<dbReference type="EMBL" id="JAACJL010000016">
    <property type="protein sequence ID" value="KAF4619711.1"/>
    <property type="molecule type" value="Genomic_DNA"/>
</dbReference>
<protein>
    <submittedName>
        <fullName evidence="2">Uncharacterized protein</fullName>
    </submittedName>
</protein>
<evidence type="ECO:0000313" key="3">
    <source>
        <dbReference type="Proteomes" id="UP000521872"/>
    </source>
</evidence>
<accession>A0A8H4QYW0</accession>
<keyword evidence="3" id="KW-1185">Reference proteome</keyword>
<sequence>MALCSDRSHRNDHGVVCDRRHTMLHDPSSHCNKLLFWDRFLTKFESNILLSDLNSRKDLQAFVQVRGLPLNRSGPASSTYPRNVKGAPSDEPDGHMHAFDSATYELDTMRKKDSMKCGIEISKVVESRQVTESIIPATQWPFTHAANACIDAFPFHVLKRVELCELFIVVSIKSFFDIWDPVLLE</sequence>
<dbReference type="AlphaFoldDB" id="A0A8H4QYW0"/>
<comment type="caution">
    <text evidence="2">The sequence shown here is derived from an EMBL/GenBank/DDBJ whole genome shotgun (WGS) entry which is preliminary data.</text>
</comment>
<proteinExistence type="predicted"/>
<name>A0A8H4QYW0_9AGAR</name>
<organism evidence="2 3">
    <name type="scientific">Agrocybe pediades</name>
    <dbReference type="NCBI Taxonomy" id="84607"/>
    <lineage>
        <taxon>Eukaryota</taxon>
        <taxon>Fungi</taxon>
        <taxon>Dikarya</taxon>
        <taxon>Basidiomycota</taxon>
        <taxon>Agaricomycotina</taxon>
        <taxon>Agaricomycetes</taxon>
        <taxon>Agaricomycetidae</taxon>
        <taxon>Agaricales</taxon>
        <taxon>Agaricineae</taxon>
        <taxon>Strophariaceae</taxon>
        <taxon>Agrocybe</taxon>
    </lineage>
</organism>
<evidence type="ECO:0000313" key="2">
    <source>
        <dbReference type="EMBL" id="KAF4619711.1"/>
    </source>
</evidence>
<evidence type="ECO:0000256" key="1">
    <source>
        <dbReference type="SAM" id="MobiDB-lite"/>
    </source>
</evidence>